<keyword evidence="1" id="KW-0469">Meiosis</keyword>
<comment type="caution">
    <text evidence="3">The sequence shown here is derived from an EMBL/GenBank/DDBJ whole genome shotgun (WGS) entry which is preliminary data.</text>
</comment>
<accession>A0A9P4NUX3</accession>
<protein>
    <recommendedName>
        <fullName evidence="2">Protein ZIP4 homolog</fullName>
    </recommendedName>
</protein>
<evidence type="ECO:0000313" key="3">
    <source>
        <dbReference type="EMBL" id="KAF2432077.1"/>
    </source>
</evidence>
<dbReference type="GO" id="GO:0051321">
    <property type="term" value="P:meiotic cell cycle"/>
    <property type="evidence" value="ECO:0007669"/>
    <property type="project" value="UniProtKB-KW"/>
</dbReference>
<dbReference type="EMBL" id="MU007028">
    <property type="protein sequence ID" value="KAF2432077.1"/>
    <property type="molecule type" value="Genomic_DNA"/>
</dbReference>
<dbReference type="GO" id="GO:0090173">
    <property type="term" value="P:regulation of synaptonemal complex assembly"/>
    <property type="evidence" value="ECO:0007669"/>
    <property type="project" value="InterPro"/>
</dbReference>
<sequence length="949" mass="107763">MAPITLAKSERDKKSKLIFNFATRIAERVASETAQNASFIKSDLQDHIKLLPIVVPTARFKDFETQGTDLWNLSTRLSRSDNAPNKTVLCLLRVFAFSLLDSAHKKGGKTSANCVRLLKVAFKAAKACLGCGEVEQGVKVLERATEYLDELCGEDVYLSGEEGKVRDRLEGEYYVLRTTLAYKQSKLDVAEHMYTKIGPRLSTYDAHSAEDLADALYEIGKDLFSKKQYELAVRWLERSYDALGEQDLGDLSDNASELRLCVMQLLAKSMFSLKTKEGIERARHFLSLMDVDFADKMVVGLLKLELLNIEEKPSAEEYFTVLERMFRTIPLTRPNFKTIMHHLHKLRKLDTNLACKALDDLLSMRLYSEDKPEWIERAAMMRIWMTTSSPEMRDDVQQSLLDVLDNVHANTRVRFSAAATYAAQTLLWKQIEKAYELKEYEVVQAWCRLSDHDVFAKCGELNRAKILRKSMLCSLARQDIPSAREAYSKMSESQQNSPQTQYLAYKIGVRSGDAEFAAQSLDLVCKHSGKDATLLYACVLESQQCGDKRQAIAALQKVLEKYDFNAPRGVDLPALLRCTARFLKAEIKNKEPPSEEVMESLCKVFEASAEHAARQKRTLANKEEKVFNSAELNWFSRNSYNIALEFCGVIEPMHLFRMCRSCIQMIELLQAQAAEDEADGLRIRYILCEMLAICAAVVLARSEDNIEDSMQHYLAVRFHSKSLRSLIETHLAIPSIGPATKKDLISKHFESVKYDLEAVLRLSRWDDMEPLFNECFRYEDPNYWDTIADLAFVLNEEVAKAGVGTKYQEQILKFIQRIINTAWKATKNAQNLAKWIRCLFQIAVESSNEIIALYCIDQATMFAKKWKEIAGKGKGKEGNGESNVFPATELEWLAATAFNRAVEFYCVEDDGNCRIWAEKAMMLAGEGSDGGALGRLLQERYKGLMFGKD</sequence>
<dbReference type="OrthoDB" id="65716at2759"/>
<dbReference type="PANTHER" id="PTHR40375:SF2">
    <property type="entry name" value="SPORULATION-SPECIFIC PROTEIN 22"/>
    <property type="match status" value="1"/>
</dbReference>
<proteinExistence type="predicted"/>
<organism evidence="3 4">
    <name type="scientific">Tothia fuscella</name>
    <dbReference type="NCBI Taxonomy" id="1048955"/>
    <lineage>
        <taxon>Eukaryota</taxon>
        <taxon>Fungi</taxon>
        <taxon>Dikarya</taxon>
        <taxon>Ascomycota</taxon>
        <taxon>Pezizomycotina</taxon>
        <taxon>Dothideomycetes</taxon>
        <taxon>Pleosporomycetidae</taxon>
        <taxon>Venturiales</taxon>
        <taxon>Cylindrosympodiaceae</taxon>
        <taxon>Tothia</taxon>
    </lineage>
</organism>
<name>A0A9P4NUX3_9PEZI</name>
<dbReference type="AlphaFoldDB" id="A0A9P4NUX3"/>
<evidence type="ECO:0000313" key="4">
    <source>
        <dbReference type="Proteomes" id="UP000800235"/>
    </source>
</evidence>
<dbReference type="Proteomes" id="UP000800235">
    <property type="component" value="Unassembled WGS sequence"/>
</dbReference>
<dbReference type="SUPFAM" id="SSF48452">
    <property type="entry name" value="TPR-like"/>
    <property type="match status" value="1"/>
</dbReference>
<dbReference type="Gene3D" id="1.25.40.10">
    <property type="entry name" value="Tetratricopeptide repeat domain"/>
    <property type="match status" value="1"/>
</dbReference>
<gene>
    <name evidence="3" type="ORF">EJ08DRAFT_631295</name>
</gene>
<reference evidence="3" key="1">
    <citation type="journal article" date="2020" name="Stud. Mycol.">
        <title>101 Dothideomycetes genomes: a test case for predicting lifestyles and emergence of pathogens.</title>
        <authorList>
            <person name="Haridas S."/>
            <person name="Albert R."/>
            <person name="Binder M."/>
            <person name="Bloem J."/>
            <person name="Labutti K."/>
            <person name="Salamov A."/>
            <person name="Andreopoulos B."/>
            <person name="Baker S."/>
            <person name="Barry K."/>
            <person name="Bills G."/>
            <person name="Bluhm B."/>
            <person name="Cannon C."/>
            <person name="Castanera R."/>
            <person name="Culley D."/>
            <person name="Daum C."/>
            <person name="Ezra D."/>
            <person name="Gonzalez J."/>
            <person name="Henrissat B."/>
            <person name="Kuo A."/>
            <person name="Liang C."/>
            <person name="Lipzen A."/>
            <person name="Lutzoni F."/>
            <person name="Magnuson J."/>
            <person name="Mondo S."/>
            <person name="Nolan M."/>
            <person name="Ohm R."/>
            <person name="Pangilinan J."/>
            <person name="Park H.-J."/>
            <person name="Ramirez L."/>
            <person name="Alfaro M."/>
            <person name="Sun H."/>
            <person name="Tritt A."/>
            <person name="Yoshinaga Y."/>
            <person name="Zwiers L.-H."/>
            <person name="Turgeon B."/>
            <person name="Goodwin S."/>
            <person name="Spatafora J."/>
            <person name="Crous P."/>
            <person name="Grigoriev I."/>
        </authorList>
    </citation>
    <scope>NUCLEOTIDE SEQUENCE</scope>
    <source>
        <strain evidence="3">CBS 130266</strain>
    </source>
</reference>
<evidence type="ECO:0000256" key="1">
    <source>
        <dbReference type="ARBA" id="ARBA00023254"/>
    </source>
</evidence>
<keyword evidence="4" id="KW-1185">Reference proteome</keyword>
<dbReference type="InterPro" id="IPR013940">
    <property type="entry name" value="Spo22/ZIP4/TEX11"/>
</dbReference>
<dbReference type="PANTHER" id="PTHR40375">
    <property type="entry name" value="SPORULATION-SPECIFIC PROTEIN 22"/>
    <property type="match status" value="1"/>
</dbReference>
<evidence type="ECO:0000256" key="2">
    <source>
        <dbReference type="ARBA" id="ARBA00031845"/>
    </source>
</evidence>
<dbReference type="Pfam" id="PF08631">
    <property type="entry name" value="SPO22"/>
    <property type="match status" value="1"/>
</dbReference>
<dbReference type="InterPro" id="IPR011990">
    <property type="entry name" value="TPR-like_helical_dom_sf"/>
</dbReference>
<dbReference type="InterPro" id="IPR039057">
    <property type="entry name" value="Spo22/ZIP4"/>
</dbReference>